<keyword evidence="1" id="KW-0540">Nuclease</keyword>
<gene>
    <name evidence="1" type="ORF">EHH44_19275</name>
</gene>
<comment type="caution">
    <text evidence="1">The sequence shown here is derived from an EMBL/GenBank/DDBJ whole genome shotgun (WGS) entry which is preliminary data.</text>
</comment>
<dbReference type="Proteomes" id="UP000268891">
    <property type="component" value="Unassembled WGS sequence"/>
</dbReference>
<proteinExistence type="predicted"/>
<protein>
    <submittedName>
        <fullName evidence="1">Eco29kI family restriction endonuclease</fullName>
    </submittedName>
</protein>
<keyword evidence="1" id="KW-0378">Hydrolase</keyword>
<organism evidence="1 2">
    <name type="scientific">Mycolicibacter terrae</name>
    <dbReference type="NCBI Taxonomy" id="1788"/>
    <lineage>
        <taxon>Bacteria</taxon>
        <taxon>Bacillati</taxon>
        <taxon>Actinomycetota</taxon>
        <taxon>Actinomycetes</taxon>
        <taxon>Mycobacteriales</taxon>
        <taxon>Mycobacteriaceae</taxon>
        <taxon>Mycolicibacter</taxon>
    </lineage>
</organism>
<evidence type="ECO:0000313" key="2">
    <source>
        <dbReference type="Proteomes" id="UP000268891"/>
    </source>
</evidence>
<dbReference type="EMBL" id="RRZR01000058">
    <property type="protein sequence ID" value="RRR41172.1"/>
    <property type="molecule type" value="Genomic_DNA"/>
</dbReference>
<accession>A0ACD2EIG0</accession>
<reference evidence="1" key="1">
    <citation type="submission" date="2018-11" db="EMBL/GenBank/DDBJ databases">
        <authorList>
            <person name="Sattar A."/>
            <person name="Zunita Z."/>
            <person name="Jalila A."/>
            <person name="Saleha A.A."/>
        </authorList>
    </citation>
    <scope>NUCLEOTIDE SEQUENCE</scope>
    <source>
        <strain evidence="1">F12-74</strain>
    </source>
</reference>
<evidence type="ECO:0000313" key="1">
    <source>
        <dbReference type="EMBL" id="RRR41172.1"/>
    </source>
</evidence>
<keyword evidence="2" id="KW-1185">Reference proteome</keyword>
<keyword evidence="1" id="KW-0255">Endonuclease</keyword>
<name>A0ACD2EIG0_9MYCO</name>
<sequence length="196" mass="21311">MENLGQSVGTALLTSEPHPLGEVPSFYGAGVYAIYYHGSFPCYSALVTATESGEVSVEVPIYVGKAVPEGARTGVSIKEGSRTRKLSERLKKHAASVRAATNLDIADFTCRWLVVESIWIPLGESVTIARFAPVWNVIVTGFGNHDPGAGRRKGLRTRWDTLHPGRPFAPLFPPRPETAENIASDVVEYLAARYQV</sequence>